<organism evidence="6 7">
    <name type="scientific">Kibdelosporangium aridum</name>
    <dbReference type="NCBI Taxonomy" id="2030"/>
    <lineage>
        <taxon>Bacteria</taxon>
        <taxon>Bacillati</taxon>
        <taxon>Actinomycetota</taxon>
        <taxon>Actinomycetes</taxon>
        <taxon>Pseudonocardiales</taxon>
        <taxon>Pseudonocardiaceae</taxon>
        <taxon>Kibdelosporangium</taxon>
    </lineage>
</organism>
<dbReference type="InterPro" id="IPR005119">
    <property type="entry name" value="LysR_subst-bd"/>
</dbReference>
<dbReference type="InterPro" id="IPR036388">
    <property type="entry name" value="WH-like_DNA-bd_sf"/>
</dbReference>
<dbReference type="OrthoDB" id="4140098at2"/>
<dbReference type="Gene3D" id="3.40.190.290">
    <property type="match status" value="1"/>
</dbReference>
<comment type="caution">
    <text evidence="6">The sequence shown here is derived from an EMBL/GenBank/DDBJ whole genome shotgun (WGS) entry which is preliminary data.</text>
</comment>
<dbReference type="GO" id="GO:0003677">
    <property type="term" value="F:DNA binding"/>
    <property type="evidence" value="ECO:0007669"/>
    <property type="project" value="UniProtKB-KW"/>
</dbReference>
<dbReference type="SUPFAM" id="SSF53850">
    <property type="entry name" value="Periplasmic binding protein-like II"/>
    <property type="match status" value="1"/>
</dbReference>
<evidence type="ECO:0000256" key="2">
    <source>
        <dbReference type="ARBA" id="ARBA00023015"/>
    </source>
</evidence>
<dbReference type="SUPFAM" id="SSF46785">
    <property type="entry name" value="Winged helix' DNA-binding domain"/>
    <property type="match status" value="1"/>
</dbReference>
<dbReference type="AlphaFoldDB" id="A0A428ZHT4"/>
<dbReference type="CDD" id="cd08414">
    <property type="entry name" value="PBP2_LTTR_aromatics_like"/>
    <property type="match status" value="1"/>
</dbReference>
<sequence>MSELDVRQLRYFVAVAEELHFGRAAERLSIAQPPLSRTISDMERQMGVSLLERTTRQVRLTPAGEVLLREARVVLDSIAAATRRTQRAGQSESTLRVAVKVDYDGGLLPRVLAAYQRDENTHPVELLLGDLGEQVQALRDGRADVALVPVPFDDRGLDTLPVLTEPRFVALAAGDVLADRPSLRLADLAGKVLADGTPATLGPVPSEPATDDGAAPCRDMTHLLNLIELGRAVWFPPASVAARNRRSGVTYVPVEDLAPAELVLAWPRGAQSPAVSAFVGAVLTVLEEDPDTATDPGRDALALLAGVSDLNGQVSGRPKGDTGR</sequence>
<dbReference type="Gene3D" id="3.40.190.10">
    <property type="entry name" value="Periplasmic binding protein-like II"/>
    <property type="match status" value="2"/>
</dbReference>
<evidence type="ECO:0000256" key="1">
    <source>
        <dbReference type="ARBA" id="ARBA00009437"/>
    </source>
</evidence>
<dbReference type="EMBL" id="QHKI01000006">
    <property type="protein sequence ID" value="RSM87518.1"/>
    <property type="molecule type" value="Genomic_DNA"/>
</dbReference>
<keyword evidence="4" id="KW-0804">Transcription</keyword>
<name>A0A428ZHT4_KIBAR</name>
<gene>
    <name evidence="6" type="ORF">DMH04_10905</name>
</gene>
<dbReference type="GO" id="GO:0032993">
    <property type="term" value="C:protein-DNA complex"/>
    <property type="evidence" value="ECO:0007669"/>
    <property type="project" value="TreeGrafter"/>
</dbReference>
<dbReference type="PRINTS" id="PR00039">
    <property type="entry name" value="HTHLYSR"/>
</dbReference>
<feature type="domain" description="HTH lysR-type" evidence="5">
    <location>
        <begin position="4"/>
        <end position="61"/>
    </location>
</feature>
<dbReference type="PANTHER" id="PTHR30346:SF0">
    <property type="entry name" value="HCA OPERON TRANSCRIPTIONAL ACTIVATOR HCAR"/>
    <property type="match status" value="1"/>
</dbReference>
<dbReference type="InterPro" id="IPR036390">
    <property type="entry name" value="WH_DNA-bd_sf"/>
</dbReference>
<dbReference type="PROSITE" id="PS50931">
    <property type="entry name" value="HTH_LYSR"/>
    <property type="match status" value="1"/>
</dbReference>
<evidence type="ECO:0000256" key="3">
    <source>
        <dbReference type="ARBA" id="ARBA00023125"/>
    </source>
</evidence>
<keyword evidence="3" id="KW-0238">DNA-binding</keyword>
<evidence type="ECO:0000256" key="4">
    <source>
        <dbReference type="ARBA" id="ARBA00023163"/>
    </source>
</evidence>
<protein>
    <submittedName>
        <fullName evidence="6">LysR family transcriptional regulator</fullName>
    </submittedName>
</protein>
<proteinExistence type="inferred from homology"/>
<dbReference type="Gene3D" id="1.10.10.10">
    <property type="entry name" value="Winged helix-like DNA-binding domain superfamily/Winged helix DNA-binding domain"/>
    <property type="match status" value="1"/>
</dbReference>
<dbReference type="Pfam" id="PF00126">
    <property type="entry name" value="HTH_1"/>
    <property type="match status" value="1"/>
</dbReference>
<dbReference type="InterPro" id="IPR000847">
    <property type="entry name" value="LysR_HTH_N"/>
</dbReference>
<evidence type="ECO:0000259" key="5">
    <source>
        <dbReference type="PROSITE" id="PS50931"/>
    </source>
</evidence>
<reference evidence="6 7" key="1">
    <citation type="submission" date="2018-05" db="EMBL/GenBank/DDBJ databases">
        <title>Evolution of GPA BGCs.</title>
        <authorList>
            <person name="Waglechner N."/>
            <person name="Wright G.D."/>
        </authorList>
    </citation>
    <scope>NUCLEOTIDE SEQUENCE [LARGE SCALE GENOMIC DNA]</scope>
    <source>
        <strain evidence="6 7">A82846</strain>
    </source>
</reference>
<evidence type="ECO:0000313" key="6">
    <source>
        <dbReference type="EMBL" id="RSM87518.1"/>
    </source>
</evidence>
<dbReference type="GO" id="GO:0003700">
    <property type="term" value="F:DNA-binding transcription factor activity"/>
    <property type="evidence" value="ECO:0007669"/>
    <property type="project" value="InterPro"/>
</dbReference>
<dbReference type="RefSeq" id="WP_063758579.1">
    <property type="nucleotide sequence ID" value="NZ_QHKI01000006.1"/>
</dbReference>
<evidence type="ECO:0000313" key="7">
    <source>
        <dbReference type="Proteomes" id="UP000287547"/>
    </source>
</evidence>
<dbReference type="Proteomes" id="UP000287547">
    <property type="component" value="Unassembled WGS sequence"/>
</dbReference>
<dbReference type="Pfam" id="PF03466">
    <property type="entry name" value="LysR_substrate"/>
    <property type="match status" value="1"/>
</dbReference>
<comment type="similarity">
    <text evidence="1">Belongs to the LysR transcriptional regulatory family.</text>
</comment>
<dbReference type="FunFam" id="1.10.10.10:FF:000001">
    <property type="entry name" value="LysR family transcriptional regulator"/>
    <property type="match status" value="1"/>
</dbReference>
<dbReference type="PANTHER" id="PTHR30346">
    <property type="entry name" value="TRANSCRIPTIONAL DUAL REGULATOR HCAR-RELATED"/>
    <property type="match status" value="1"/>
</dbReference>
<accession>A0A428ZHT4</accession>
<keyword evidence="2" id="KW-0805">Transcription regulation</keyword>